<reference evidence="5" key="1">
    <citation type="submission" date="2021-01" db="EMBL/GenBank/DDBJ databases">
        <authorList>
            <person name="Corre E."/>
            <person name="Pelletier E."/>
            <person name="Niang G."/>
            <person name="Scheremetjew M."/>
            <person name="Finn R."/>
            <person name="Kale V."/>
            <person name="Holt S."/>
            <person name="Cochrane G."/>
            <person name="Meng A."/>
            <person name="Brown T."/>
            <person name="Cohen L."/>
        </authorList>
    </citation>
    <scope>NUCLEOTIDE SEQUENCE</scope>
    <source>
        <strain evidence="5">CCMP1413</strain>
    </source>
</reference>
<proteinExistence type="predicted"/>
<dbReference type="PROSITE" id="PS50004">
    <property type="entry name" value="C2"/>
    <property type="match status" value="1"/>
</dbReference>
<evidence type="ECO:0000313" key="5">
    <source>
        <dbReference type="EMBL" id="CAD8230849.1"/>
    </source>
</evidence>
<feature type="region of interest" description="Disordered" evidence="3">
    <location>
        <begin position="330"/>
        <end position="351"/>
    </location>
</feature>
<feature type="domain" description="C2" evidence="4">
    <location>
        <begin position="69"/>
        <end position="188"/>
    </location>
</feature>
<gene>
    <name evidence="5" type="ORF">PCOL08062_LOCUS1722</name>
</gene>
<dbReference type="CDD" id="cd00030">
    <property type="entry name" value="C2"/>
    <property type="match status" value="1"/>
</dbReference>
<organism evidence="5">
    <name type="scientific">Prasinoderma coloniale</name>
    <dbReference type="NCBI Taxonomy" id="156133"/>
    <lineage>
        <taxon>Eukaryota</taxon>
        <taxon>Viridiplantae</taxon>
        <taxon>Prasinodermophyta</taxon>
        <taxon>Prasinodermophyceae</taxon>
        <taxon>Prasinodermales</taxon>
        <taxon>Prasinodermaceae</taxon>
        <taxon>Prasinoderma</taxon>
    </lineage>
</organism>
<dbReference type="SUPFAM" id="SSF49562">
    <property type="entry name" value="C2 domain (Calcium/lipid-binding domain, CaLB)"/>
    <property type="match status" value="1"/>
</dbReference>
<accession>A0A7R9XW04</accession>
<name>A0A7R9XW04_9VIRI</name>
<evidence type="ECO:0000256" key="1">
    <source>
        <dbReference type="ARBA" id="ARBA00022723"/>
    </source>
</evidence>
<dbReference type="PANTHER" id="PTHR45911">
    <property type="entry name" value="C2 DOMAIN-CONTAINING PROTEIN"/>
    <property type="match status" value="1"/>
</dbReference>
<dbReference type="GO" id="GO:0005509">
    <property type="term" value="F:calcium ion binding"/>
    <property type="evidence" value="ECO:0007669"/>
    <property type="project" value="TreeGrafter"/>
</dbReference>
<dbReference type="SMART" id="SM00239">
    <property type="entry name" value="C2"/>
    <property type="match status" value="1"/>
</dbReference>
<protein>
    <recommendedName>
        <fullName evidence="4">C2 domain-containing protein</fullName>
    </recommendedName>
</protein>
<evidence type="ECO:0000259" key="4">
    <source>
        <dbReference type="PROSITE" id="PS50004"/>
    </source>
</evidence>
<dbReference type="PANTHER" id="PTHR45911:SF4">
    <property type="entry name" value="MULTIPLE C2 AND TRANSMEMBRANE DOMAIN-CONTAINING PROTEIN"/>
    <property type="match status" value="1"/>
</dbReference>
<evidence type="ECO:0000256" key="3">
    <source>
        <dbReference type="SAM" id="MobiDB-lite"/>
    </source>
</evidence>
<keyword evidence="2" id="KW-0106">Calcium</keyword>
<dbReference type="AlphaFoldDB" id="A0A7R9XW04"/>
<feature type="region of interest" description="Disordered" evidence="3">
    <location>
        <begin position="1"/>
        <end position="22"/>
    </location>
</feature>
<dbReference type="Gene3D" id="2.60.40.150">
    <property type="entry name" value="C2 domain"/>
    <property type="match status" value="1"/>
</dbReference>
<feature type="region of interest" description="Disordered" evidence="3">
    <location>
        <begin position="548"/>
        <end position="575"/>
    </location>
</feature>
<dbReference type="GO" id="GO:0016020">
    <property type="term" value="C:membrane"/>
    <property type="evidence" value="ECO:0007669"/>
    <property type="project" value="TreeGrafter"/>
</dbReference>
<dbReference type="InterPro" id="IPR000008">
    <property type="entry name" value="C2_dom"/>
</dbReference>
<evidence type="ECO:0000256" key="2">
    <source>
        <dbReference type="ARBA" id="ARBA00022837"/>
    </source>
</evidence>
<dbReference type="InterPro" id="IPR035892">
    <property type="entry name" value="C2_domain_sf"/>
</dbReference>
<dbReference type="EMBL" id="HBDZ01002177">
    <property type="protein sequence ID" value="CAD8230849.1"/>
    <property type="molecule type" value="Transcribed_RNA"/>
</dbReference>
<sequence length="640" mass="69775">MAAVAAVGGGGQPDVDGATAAAQSRARTEEQAFLGCFRIERLQIHGVGLCFETGPGGEFNVNGVTRSVACGDLRRLGVLGHDMTMWPNKVCVHVLRARGLLANDVGGTSDVKLVIQCRHHKVVTAVQYKTLSPLWNQSFELCMADPSAVVHFALYDVGMVSKDKLLAQWHITLKMLLLKHGGKMSGWQTLRDRNGVRYAEPTCGEIDIRLEYVYEEGFVARSPKPPSLSAMAQMDMNSQETAWRIADFQNAKLFLDERFPYLFDIRALEIDDVHFRMKELFARGSEAAAELDERQRAANDADEAHDVDEGGFVLYDEGDVVLTSLGRKDVRKERKRRRPGERSPSSRPRAIDRAVVHVPRLELTRRKHFRPRPDRPGCSVWELLAGLTGIIPQVIQPDVLGRATHAMLAGVLSRPLSLKGATVAVGDQFLNSVERAAGAAAHAGTHLRAKLGGKVGTAVGESSGDDALQSASLGPTAALVRKPRGRHRWKRRLLERRGASVFYKGVRSGGDDTPTPWLRKFELGAVTSVAVLVSSGTSVIQLIDDGGGDGVGPSPAGTEATASGVHRRSTDRASQHATEVKIVGIDDDDELALEVDRWREAFVAAVEAERAAKRRRAEAGGRGADPRGVVTRMRSWLRLE</sequence>
<dbReference type="Pfam" id="PF00168">
    <property type="entry name" value="C2"/>
    <property type="match status" value="1"/>
</dbReference>
<keyword evidence="1" id="KW-0479">Metal-binding</keyword>